<evidence type="ECO:0000313" key="2">
    <source>
        <dbReference type="EMBL" id="KAF3759853.1"/>
    </source>
</evidence>
<sequence length="64" mass="7696">VNYELALFYEIRIYSVFHILLLKSVAQEILINNIAEVKNNESEYEIEKILKYKSIDNTREYLIK</sequence>
<gene>
    <name evidence="2" type="ORF">M406DRAFT_270294</name>
</gene>
<organism evidence="2 3">
    <name type="scientific">Cryphonectria parasitica (strain ATCC 38755 / EP155)</name>
    <dbReference type="NCBI Taxonomy" id="660469"/>
    <lineage>
        <taxon>Eukaryota</taxon>
        <taxon>Fungi</taxon>
        <taxon>Dikarya</taxon>
        <taxon>Ascomycota</taxon>
        <taxon>Pezizomycotina</taxon>
        <taxon>Sordariomycetes</taxon>
        <taxon>Sordariomycetidae</taxon>
        <taxon>Diaporthales</taxon>
        <taxon>Cryphonectriaceae</taxon>
        <taxon>Cryphonectria-Endothia species complex</taxon>
        <taxon>Cryphonectria</taxon>
    </lineage>
</organism>
<name>A0A9P4XRI6_CRYP1</name>
<accession>A0A9P4XRI6</accession>
<proteinExistence type="predicted"/>
<feature type="non-terminal residue" evidence="2">
    <location>
        <position position="1"/>
    </location>
</feature>
<dbReference type="RefSeq" id="XP_040770832.1">
    <property type="nucleotide sequence ID" value="XM_040918074.1"/>
</dbReference>
<dbReference type="OrthoDB" id="4779840at2759"/>
<dbReference type="SUPFAM" id="SSF54160">
    <property type="entry name" value="Chromo domain-like"/>
    <property type="match status" value="1"/>
</dbReference>
<comment type="caution">
    <text evidence="2">The sequence shown here is derived from an EMBL/GenBank/DDBJ whole genome shotgun (WGS) entry which is preliminary data.</text>
</comment>
<keyword evidence="3" id="KW-1185">Reference proteome</keyword>
<protein>
    <submittedName>
        <fullName evidence="2">Uncharacterized protein</fullName>
    </submittedName>
</protein>
<dbReference type="Proteomes" id="UP000803844">
    <property type="component" value="Unassembled WGS sequence"/>
</dbReference>
<reference evidence="2" key="1">
    <citation type="journal article" date="2020" name="Phytopathology">
        <title>Genome sequence of the chestnut blight fungus Cryphonectria parasitica EP155: A fundamental resource for an archetypical invasive plant pathogen.</title>
        <authorList>
            <person name="Crouch J.A."/>
            <person name="Dawe A."/>
            <person name="Aerts A."/>
            <person name="Barry K."/>
            <person name="Churchill A.C.L."/>
            <person name="Grimwood J."/>
            <person name="Hillman B."/>
            <person name="Milgroom M.G."/>
            <person name="Pangilinan J."/>
            <person name="Smith M."/>
            <person name="Salamov A."/>
            <person name="Schmutz J."/>
            <person name="Yadav J."/>
            <person name="Grigoriev I.V."/>
            <person name="Nuss D."/>
        </authorList>
    </citation>
    <scope>NUCLEOTIDE SEQUENCE</scope>
    <source>
        <strain evidence="2">EP155</strain>
    </source>
</reference>
<comment type="subunit">
    <text evidence="1">Component of the NuA4 histone acetyltransferase complex.</text>
</comment>
<dbReference type="GeneID" id="63835203"/>
<dbReference type="InterPro" id="IPR016197">
    <property type="entry name" value="Chromo-like_dom_sf"/>
</dbReference>
<dbReference type="EMBL" id="MU032358">
    <property type="protein sequence ID" value="KAF3759853.1"/>
    <property type="molecule type" value="Genomic_DNA"/>
</dbReference>
<evidence type="ECO:0000256" key="1">
    <source>
        <dbReference type="ARBA" id="ARBA00011353"/>
    </source>
</evidence>
<evidence type="ECO:0000313" key="3">
    <source>
        <dbReference type="Proteomes" id="UP000803844"/>
    </source>
</evidence>
<dbReference type="AlphaFoldDB" id="A0A9P4XRI6"/>